<organism evidence="7 8">
    <name type="scientific">Cichlidogyrus casuarinus</name>
    <dbReference type="NCBI Taxonomy" id="1844966"/>
    <lineage>
        <taxon>Eukaryota</taxon>
        <taxon>Metazoa</taxon>
        <taxon>Spiralia</taxon>
        <taxon>Lophotrochozoa</taxon>
        <taxon>Platyhelminthes</taxon>
        <taxon>Monogenea</taxon>
        <taxon>Monopisthocotylea</taxon>
        <taxon>Dactylogyridea</taxon>
        <taxon>Ancyrocephalidae</taxon>
        <taxon>Cichlidogyrus</taxon>
    </lineage>
</organism>
<keyword evidence="8" id="KW-1185">Reference proteome</keyword>
<evidence type="ECO:0000256" key="1">
    <source>
        <dbReference type="ARBA" id="ARBA00004141"/>
    </source>
</evidence>
<evidence type="ECO:0000256" key="5">
    <source>
        <dbReference type="ARBA" id="ARBA00023136"/>
    </source>
</evidence>
<dbReference type="EMBL" id="JBJKFK010008031">
    <property type="protein sequence ID" value="KAL3307192.1"/>
    <property type="molecule type" value="Genomic_DNA"/>
</dbReference>
<reference evidence="7 8" key="1">
    <citation type="submission" date="2024-11" db="EMBL/GenBank/DDBJ databases">
        <title>Adaptive evolution of stress response genes in parasites aligns with host niche diversity.</title>
        <authorList>
            <person name="Hahn C."/>
            <person name="Resl P."/>
        </authorList>
    </citation>
    <scope>NUCLEOTIDE SEQUENCE [LARGE SCALE GENOMIC DNA]</scope>
    <source>
        <strain evidence="7">EGGRZ-B1_66</strain>
        <tissue evidence="7">Body</tissue>
    </source>
</reference>
<evidence type="ECO:0000256" key="2">
    <source>
        <dbReference type="ARBA" id="ARBA00008789"/>
    </source>
</evidence>
<evidence type="ECO:0000256" key="4">
    <source>
        <dbReference type="ARBA" id="ARBA00022989"/>
    </source>
</evidence>
<comment type="subcellular location">
    <subcellularLocation>
        <location evidence="1 6">Membrane</location>
        <topology evidence="1 6">Multi-pass membrane protein</topology>
    </subcellularLocation>
</comment>
<comment type="similarity">
    <text evidence="2 6">Belongs to the XK family.</text>
</comment>
<dbReference type="Proteomes" id="UP001626550">
    <property type="component" value="Unassembled WGS sequence"/>
</dbReference>
<dbReference type="GO" id="GO:0005886">
    <property type="term" value="C:plasma membrane"/>
    <property type="evidence" value="ECO:0007669"/>
    <property type="project" value="UniProtKB-ARBA"/>
</dbReference>
<evidence type="ECO:0000256" key="6">
    <source>
        <dbReference type="RuleBase" id="RU910716"/>
    </source>
</evidence>
<evidence type="ECO:0000313" key="8">
    <source>
        <dbReference type="Proteomes" id="UP001626550"/>
    </source>
</evidence>
<proteinExistence type="inferred from homology"/>
<dbReference type="InterPro" id="IPR018629">
    <property type="entry name" value="XK-rel"/>
</dbReference>
<feature type="non-terminal residue" evidence="7">
    <location>
        <position position="55"/>
    </location>
</feature>
<sequence length="55" mass="6603">MNKRYYQAKLKQDDNSDLTFLYLIEAFTEAAPQLTLQCYIYFTQPSTDEFWTQIP</sequence>
<protein>
    <recommendedName>
        <fullName evidence="6">XK-related protein</fullName>
    </recommendedName>
</protein>
<evidence type="ECO:0000313" key="7">
    <source>
        <dbReference type="EMBL" id="KAL3307192.1"/>
    </source>
</evidence>
<name>A0ABD2PK53_9PLAT</name>
<keyword evidence="4" id="KW-1133">Transmembrane helix</keyword>
<dbReference type="AlphaFoldDB" id="A0ABD2PK53"/>
<accession>A0ABD2PK53</accession>
<gene>
    <name evidence="7" type="ORF">Ciccas_014301</name>
</gene>
<comment type="caution">
    <text evidence="7">The sequence shown here is derived from an EMBL/GenBank/DDBJ whole genome shotgun (WGS) entry which is preliminary data.</text>
</comment>
<evidence type="ECO:0000256" key="3">
    <source>
        <dbReference type="ARBA" id="ARBA00022692"/>
    </source>
</evidence>
<keyword evidence="5" id="KW-0472">Membrane</keyword>
<dbReference type="Pfam" id="PF09815">
    <property type="entry name" value="XK-related"/>
    <property type="match status" value="1"/>
</dbReference>
<keyword evidence="3" id="KW-0812">Transmembrane</keyword>